<dbReference type="PANTHER" id="PTHR13696">
    <property type="entry name" value="P-LOOP CONTAINING NUCLEOSIDE TRIPHOSPHATE HYDROLASE"/>
    <property type="match status" value="1"/>
</dbReference>
<dbReference type="SUPFAM" id="SSF52540">
    <property type="entry name" value="P-loop containing nucleoside triphosphate hydrolases"/>
    <property type="match status" value="1"/>
</dbReference>
<dbReference type="RefSeq" id="WP_136065088.1">
    <property type="nucleotide sequence ID" value="NZ_CAAHFH010000003.1"/>
</dbReference>
<feature type="domain" description="AAA" evidence="1">
    <location>
        <begin position="1"/>
        <end position="166"/>
    </location>
</feature>
<protein>
    <submittedName>
        <fullName evidence="2">Sporulation initiation inhibitor protein Soj</fullName>
    </submittedName>
</protein>
<evidence type="ECO:0000313" key="2">
    <source>
        <dbReference type="EMBL" id="VGO23049.1"/>
    </source>
</evidence>
<dbReference type="InterPro" id="IPR027417">
    <property type="entry name" value="P-loop_NTPase"/>
</dbReference>
<proteinExistence type="predicted"/>
<accession>A0A6C2USE1</accession>
<dbReference type="CDD" id="cd02042">
    <property type="entry name" value="ParAB_family"/>
    <property type="match status" value="1"/>
</dbReference>
<reference evidence="2 3" key="1">
    <citation type="submission" date="2019-04" db="EMBL/GenBank/DDBJ databases">
        <authorList>
            <person name="Van Vliet M D."/>
        </authorList>
    </citation>
    <scope>NUCLEOTIDE SEQUENCE [LARGE SCALE GENOMIC DNA]</scope>
    <source>
        <strain evidence="2 3">F21</strain>
    </source>
</reference>
<dbReference type="Pfam" id="PF13614">
    <property type="entry name" value="AAA_31"/>
    <property type="match status" value="1"/>
</dbReference>
<dbReference type="AlphaFoldDB" id="A0A6C2USE1"/>
<gene>
    <name evidence="2" type="primary">soj_1</name>
    <name evidence="2" type="ORF">SCARR_05148</name>
</gene>
<evidence type="ECO:0000259" key="1">
    <source>
        <dbReference type="Pfam" id="PF13614"/>
    </source>
</evidence>
<dbReference type="InterPro" id="IPR050678">
    <property type="entry name" value="DNA_Partitioning_ATPase"/>
</dbReference>
<organism evidence="2 3">
    <name type="scientific">Pontiella sulfatireligans</name>
    <dbReference type="NCBI Taxonomy" id="2750658"/>
    <lineage>
        <taxon>Bacteria</taxon>
        <taxon>Pseudomonadati</taxon>
        <taxon>Kiritimatiellota</taxon>
        <taxon>Kiritimatiellia</taxon>
        <taxon>Kiritimatiellales</taxon>
        <taxon>Pontiellaceae</taxon>
        <taxon>Pontiella</taxon>
    </lineage>
</organism>
<dbReference type="InterPro" id="IPR025669">
    <property type="entry name" value="AAA_dom"/>
</dbReference>
<dbReference type="Proteomes" id="UP000346198">
    <property type="component" value="Unassembled WGS sequence"/>
</dbReference>
<sequence length="246" mass="28016">MKIIACYSNKGGVGKTAAAVNLAYACAANGRRTLLCDLDPQGASGFYFRVKPSKKLKEERFFKDVVRFTNAIKASDFENLDLLPANPDFRDFDIFLSRMKHSRSRLKKALKAVDNDYDLMLLDCPPNISRLSENVFSVADRVVVPVIPTTLSERTLEQLYAFFDENGHKRKKIIPVFSMVQKSKKLHIESMKRMRANHKRFLKNSIPFSSDIEKMGIHRAPALAYAGRKSAARAYEEVWSELDELM</sequence>
<name>A0A6C2USE1_9BACT</name>
<evidence type="ECO:0000313" key="3">
    <source>
        <dbReference type="Proteomes" id="UP000346198"/>
    </source>
</evidence>
<dbReference type="PANTHER" id="PTHR13696:SF52">
    <property type="entry name" value="PARA FAMILY PROTEIN CT_582"/>
    <property type="match status" value="1"/>
</dbReference>
<dbReference type="PROSITE" id="PS51257">
    <property type="entry name" value="PROKAR_LIPOPROTEIN"/>
    <property type="match status" value="1"/>
</dbReference>
<dbReference type="EMBL" id="CAAHFH010000003">
    <property type="protein sequence ID" value="VGO23049.1"/>
    <property type="molecule type" value="Genomic_DNA"/>
</dbReference>
<keyword evidence="3" id="KW-1185">Reference proteome</keyword>
<dbReference type="Gene3D" id="3.40.50.300">
    <property type="entry name" value="P-loop containing nucleotide triphosphate hydrolases"/>
    <property type="match status" value="1"/>
</dbReference>